<accession>A0A392LWN1</accession>
<dbReference type="Proteomes" id="UP000265520">
    <property type="component" value="Unassembled WGS sequence"/>
</dbReference>
<sequence>MEKDVTQTSYFFSDFPESFGAKAMYNIFQKYGDIVEVVIPAKRDKGGRRFGFARFENVYDVRRFEYELDGIIIGRDKISVNISRFQRSERHHDHNKEESINKDHGGRRDGQYNGKNGAHNHAASNRGEPRSYAHAVKKNTQGINNARPINQGLRRVSYQAESVDLKKLKGAFVGRVDKPGMSYNIQEQFHRQGYFGIKITPLGANMVLMEEQEEGELQALLLEAKSWLDQWFSQVKPWEPELVDNERLLWVRVYGIPAHAWHVNFFDLICKPYGTFINADDGTTKKNTMDVARLLMRRKGQRVVDDSFEAIVNGVVFPIRIVEDSYGPMRIVLPANDHHEGRVVSDDNSDEEDGLVNTEAAIFMEDQQAHDDEEREFDRESVQSLALIEFENSKGIRIFEDNTVLDGSQAGEEIVETVMPSHNMLLSKEDLFFTNVERIANNDEPPLNRTVFSSTGNMAENRGAFSDSELLGEVGHKKPKSLLKKSVVTEVPKRGANTSTVSKHAPESLKKRSLYLNNNNNNNVASKIHHNLVASNNMGLSKTVISNNTSSNALSGAATIHDKPVTCVRNPIGRVKKPKVATTNSISSAGAVLCCSSIQSSDIRNCNKQILKRRDNDVTSKIWKGAKGLGIGEGADEDECTRRIQNNEKRDEEGRNRRAQQKKGLKVHIVNVYSPCSISGKRKLWEDLLNLKRECGGEWCIGGDFNAVLHTSERRGRSADSRLAETNNFKQFVDDMEVVDVPVLGKKISWFSHDGLSMSRLDRFLMTNGFIGKSGITGQWIDDRDISDHCPVWTLCSQNNWGPKPFRVVNGWLEHPNFKNFVDSSWKSYNVKGKKAFVLKEKLKMLKESLKSWNKEVFGILDLNIEKTVKDINDFEGLMENNDGDLDYLKREGLNKDFWNQLNYKDNLLKQKSRTKWLKEGDSNSRFFHQSIKGRRRRNQLVALREGDHMVQGVDEIKKFVKHFFVNNFTEEWSNRPHLDGISFPTLSLNDNLFLMAPFSVDEVRDVVWNSDGNKCPGPDGFNFNFLKACWDTLKGDIMDFVHDFHSNAILPKAITASFLALIPKKDNPHTLYDYRPICLVGSLYKIISKVLATRLKKVLGNLISKCQSAFLPNRQILDGVLVVNELIDLAKRKKDKCLLLKVDFERAYDTVNWDYLGYMMKRMGFSQGWMKWMRVCVFNSSMSVLVNGSPTEDFSVGKGLRQGDPLSPFLFLIAAEGLTRLMQKAVDIGSFHSYKVSDELQFHTLQFADDTIMIGEGNWDNLWTLKTVLRNFENSSWSQPKEKDNLESYCGIYEKSS</sequence>
<dbReference type="PANTHER" id="PTHR46890">
    <property type="entry name" value="NON-LTR RETROLELEMENT REVERSE TRANSCRIPTASE-LIKE PROTEIN-RELATED"/>
    <property type="match status" value="1"/>
</dbReference>
<evidence type="ECO:0000313" key="5">
    <source>
        <dbReference type="EMBL" id="MCH79368.1"/>
    </source>
</evidence>
<feature type="domain" description="Reverse transcriptase" evidence="4">
    <location>
        <begin position="1044"/>
        <end position="1298"/>
    </location>
</feature>
<keyword evidence="5" id="KW-0675">Receptor</keyword>
<dbReference type="Gene3D" id="3.60.10.10">
    <property type="entry name" value="Endonuclease/exonuclease/phosphatase"/>
    <property type="match status" value="1"/>
</dbReference>
<dbReference type="InterPro" id="IPR052343">
    <property type="entry name" value="Retrotransposon-Effector_Assoc"/>
</dbReference>
<evidence type="ECO:0000259" key="4">
    <source>
        <dbReference type="PROSITE" id="PS50878"/>
    </source>
</evidence>
<evidence type="ECO:0000256" key="1">
    <source>
        <dbReference type="PROSITE-ProRule" id="PRU00176"/>
    </source>
</evidence>
<dbReference type="PROSITE" id="PS50878">
    <property type="entry name" value="RT_POL"/>
    <property type="match status" value="1"/>
</dbReference>
<dbReference type="Gene3D" id="3.30.70.330">
    <property type="match status" value="1"/>
</dbReference>
<comment type="caution">
    <text evidence="5">The sequence shown here is derived from an EMBL/GenBank/DDBJ whole genome shotgun (WGS) entry which is preliminary data.</text>
</comment>
<dbReference type="InterPro" id="IPR005135">
    <property type="entry name" value="Endo/exonuclease/phosphatase"/>
</dbReference>
<dbReference type="CDD" id="cd00590">
    <property type="entry name" value="RRM_SF"/>
    <property type="match status" value="1"/>
</dbReference>
<dbReference type="InterPro" id="IPR043502">
    <property type="entry name" value="DNA/RNA_pol_sf"/>
</dbReference>
<evidence type="ECO:0000256" key="2">
    <source>
        <dbReference type="SAM" id="MobiDB-lite"/>
    </source>
</evidence>
<evidence type="ECO:0000259" key="3">
    <source>
        <dbReference type="PROSITE" id="PS50102"/>
    </source>
</evidence>
<keyword evidence="1" id="KW-0694">RNA-binding</keyword>
<dbReference type="SUPFAM" id="SSF54928">
    <property type="entry name" value="RNA-binding domain, RBD"/>
    <property type="match status" value="1"/>
</dbReference>
<dbReference type="SUPFAM" id="SSF56672">
    <property type="entry name" value="DNA/RNA polymerases"/>
    <property type="match status" value="1"/>
</dbReference>
<dbReference type="Pfam" id="PF00076">
    <property type="entry name" value="RRM_1"/>
    <property type="match status" value="1"/>
</dbReference>
<dbReference type="GO" id="GO:0003723">
    <property type="term" value="F:RNA binding"/>
    <property type="evidence" value="ECO:0007669"/>
    <property type="project" value="UniProtKB-UniRule"/>
</dbReference>
<name>A0A392LWN1_9FABA</name>
<reference evidence="5 6" key="1">
    <citation type="journal article" date="2018" name="Front. Plant Sci.">
        <title>Red Clover (Trifolium pratense) and Zigzag Clover (T. medium) - A Picture of Genomic Similarities and Differences.</title>
        <authorList>
            <person name="Dluhosova J."/>
            <person name="Istvanek J."/>
            <person name="Nedelnik J."/>
            <person name="Repkova J."/>
        </authorList>
    </citation>
    <scope>NUCLEOTIDE SEQUENCE [LARGE SCALE GENOMIC DNA]</scope>
    <source>
        <strain evidence="6">cv. 10/8</strain>
        <tissue evidence="5">Leaf</tissue>
    </source>
</reference>
<gene>
    <name evidence="5" type="ORF">A2U01_0000117</name>
</gene>
<proteinExistence type="predicted"/>
<dbReference type="InterPro" id="IPR000477">
    <property type="entry name" value="RT_dom"/>
</dbReference>
<protein>
    <submittedName>
        <fullName evidence="5">Cysteine-rich receptor-like protein kinase</fullName>
    </submittedName>
</protein>
<dbReference type="Pfam" id="PF00078">
    <property type="entry name" value="RVT_1"/>
    <property type="match status" value="1"/>
</dbReference>
<dbReference type="Pfam" id="PF03372">
    <property type="entry name" value="Exo_endo_phos"/>
    <property type="match status" value="1"/>
</dbReference>
<dbReference type="PANTHER" id="PTHR46890:SF48">
    <property type="entry name" value="RNA-DIRECTED DNA POLYMERASE"/>
    <property type="match status" value="1"/>
</dbReference>
<feature type="compositionally biased region" description="Basic and acidic residues" evidence="2">
    <location>
        <begin position="86"/>
        <end position="110"/>
    </location>
</feature>
<keyword evidence="6" id="KW-1185">Reference proteome</keyword>
<dbReference type="EMBL" id="LXQA010000071">
    <property type="protein sequence ID" value="MCH79368.1"/>
    <property type="molecule type" value="Genomic_DNA"/>
</dbReference>
<feature type="domain" description="RRM" evidence="3">
    <location>
        <begin position="8"/>
        <end position="85"/>
    </location>
</feature>
<dbReference type="SMART" id="SM00360">
    <property type="entry name" value="RRM"/>
    <property type="match status" value="1"/>
</dbReference>
<dbReference type="InterPro" id="IPR035979">
    <property type="entry name" value="RBD_domain_sf"/>
</dbReference>
<organism evidence="5 6">
    <name type="scientific">Trifolium medium</name>
    <dbReference type="NCBI Taxonomy" id="97028"/>
    <lineage>
        <taxon>Eukaryota</taxon>
        <taxon>Viridiplantae</taxon>
        <taxon>Streptophyta</taxon>
        <taxon>Embryophyta</taxon>
        <taxon>Tracheophyta</taxon>
        <taxon>Spermatophyta</taxon>
        <taxon>Magnoliopsida</taxon>
        <taxon>eudicotyledons</taxon>
        <taxon>Gunneridae</taxon>
        <taxon>Pentapetalae</taxon>
        <taxon>rosids</taxon>
        <taxon>fabids</taxon>
        <taxon>Fabales</taxon>
        <taxon>Fabaceae</taxon>
        <taxon>Papilionoideae</taxon>
        <taxon>50 kb inversion clade</taxon>
        <taxon>NPAAA clade</taxon>
        <taxon>Hologalegina</taxon>
        <taxon>IRL clade</taxon>
        <taxon>Trifolieae</taxon>
        <taxon>Trifolium</taxon>
    </lineage>
</organism>
<dbReference type="CDD" id="cd01650">
    <property type="entry name" value="RT_nLTR_like"/>
    <property type="match status" value="1"/>
</dbReference>
<evidence type="ECO:0000313" key="6">
    <source>
        <dbReference type="Proteomes" id="UP000265520"/>
    </source>
</evidence>
<keyword evidence="5" id="KW-0418">Kinase</keyword>
<dbReference type="InterPro" id="IPR036691">
    <property type="entry name" value="Endo/exonu/phosph_ase_sf"/>
</dbReference>
<dbReference type="PROSITE" id="PS50102">
    <property type="entry name" value="RRM"/>
    <property type="match status" value="1"/>
</dbReference>
<feature type="region of interest" description="Disordered" evidence="2">
    <location>
        <begin position="86"/>
        <end position="129"/>
    </location>
</feature>
<dbReference type="InterPro" id="IPR000504">
    <property type="entry name" value="RRM_dom"/>
</dbReference>
<dbReference type="SUPFAM" id="SSF56219">
    <property type="entry name" value="DNase I-like"/>
    <property type="match status" value="1"/>
</dbReference>
<dbReference type="GO" id="GO:0016301">
    <property type="term" value="F:kinase activity"/>
    <property type="evidence" value="ECO:0007669"/>
    <property type="project" value="UniProtKB-KW"/>
</dbReference>
<keyword evidence="5" id="KW-0808">Transferase</keyword>
<dbReference type="InterPro" id="IPR012677">
    <property type="entry name" value="Nucleotide-bd_a/b_plait_sf"/>
</dbReference>